<gene>
    <name evidence="1" type="ORF">F8388_022919</name>
</gene>
<proteinExistence type="predicted"/>
<organism evidence="1 2">
    <name type="scientific">Cannabis sativa</name>
    <name type="common">Hemp</name>
    <name type="synonym">Marijuana</name>
    <dbReference type="NCBI Taxonomy" id="3483"/>
    <lineage>
        <taxon>Eukaryota</taxon>
        <taxon>Viridiplantae</taxon>
        <taxon>Streptophyta</taxon>
        <taxon>Embryophyta</taxon>
        <taxon>Tracheophyta</taxon>
        <taxon>Spermatophyta</taxon>
        <taxon>Magnoliopsida</taxon>
        <taxon>eudicotyledons</taxon>
        <taxon>Gunneridae</taxon>
        <taxon>Pentapetalae</taxon>
        <taxon>rosids</taxon>
        <taxon>fabids</taxon>
        <taxon>Rosales</taxon>
        <taxon>Cannabaceae</taxon>
        <taxon>Cannabis</taxon>
    </lineage>
</organism>
<reference evidence="1 2" key="1">
    <citation type="journal article" date="2020" name="bioRxiv">
        <title>Sequence and annotation of 42 cannabis genomes reveals extensive copy number variation in cannabinoid synthesis and pathogen resistance genes.</title>
        <authorList>
            <person name="Mckernan K.J."/>
            <person name="Helbert Y."/>
            <person name="Kane L.T."/>
            <person name="Ebling H."/>
            <person name="Zhang L."/>
            <person name="Liu B."/>
            <person name="Eaton Z."/>
            <person name="Mclaughlin S."/>
            <person name="Kingan S."/>
            <person name="Baybayan P."/>
            <person name="Concepcion G."/>
            <person name="Jordan M."/>
            <person name="Riva A."/>
            <person name="Barbazuk W."/>
            <person name="Harkins T."/>
        </authorList>
    </citation>
    <scope>NUCLEOTIDE SEQUENCE [LARGE SCALE GENOMIC DNA]</scope>
    <source>
        <strain evidence="2">cv. Jamaican Lion 4</strain>
        <tissue evidence="1">Leaf</tissue>
    </source>
</reference>
<dbReference type="EMBL" id="JAATIP010000129">
    <property type="protein sequence ID" value="KAF4369263.1"/>
    <property type="molecule type" value="Genomic_DNA"/>
</dbReference>
<evidence type="ECO:0000313" key="1">
    <source>
        <dbReference type="EMBL" id="KAF4369263.1"/>
    </source>
</evidence>
<accession>A0A7J6FEY3</accession>
<protein>
    <submittedName>
        <fullName evidence="1">Uncharacterized protein</fullName>
    </submittedName>
</protein>
<dbReference type="Proteomes" id="UP000525078">
    <property type="component" value="Unassembled WGS sequence"/>
</dbReference>
<name>A0A7J6FEY3_CANSA</name>
<dbReference type="AlphaFoldDB" id="A0A7J6FEY3"/>
<sequence length="132" mass="14731">MAQSKREADVGGAFQGRSYGREGAMVYMFLGSIGAGATLGREREGDRRVRVRGTLLVHDILALSPEALKLQGHVCYYLRPSFDKKSSLKSSKVNMAGDDSSFSIVRAFNLRSNLQVKKIWKIQASFIIYCMY</sequence>
<evidence type="ECO:0000313" key="2">
    <source>
        <dbReference type="Proteomes" id="UP000525078"/>
    </source>
</evidence>
<comment type="caution">
    <text evidence="1">The sequence shown here is derived from an EMBL/GenBank/DDBJ whole genome shotgun (WGS) entry which is preliminary data.</text>
</comment>